<feature type="compositionally biased region" description="Basic and acidic residues" evidence="1">
    <location>
        <begin position="60"/>
        <end position="75"/>
    </location>
</feature>
<gene>
    <name evidence="2" type="ORF">Q4610_16225</name>
</gene>
<dbReference type="EMBL" id="JAUQOM010000009">
    <property type="protein sequence ID" value="MDO7836594.1"/>
    <property type="molecule type" value="Genomic_DNA"/>
</dbReference>
<keyword evidence="3" id="KW-1185">Reference proteome</keyword>
<accession>A0ABT8ZPY0</accession>
<evidence type="ECO:0000313" key="3">
    <source>
        <dbReference type="Proteomes" id="UP001176471"/>
    </source>
</evidence>
<name>A0ABT8ZPY0_9SPHN</name>
<evidence type="ECO:0000256" key="1">
    <source>
        <dbReference type="SAM" id="MobiDB-lite"/>
    </source>
</evidence>
<evidence type="ECO:0000313" key="2">
    <source>
        <dbReference type="EMBL" id="MDO7836594.1"/>
    </source>
</evidence>
<sequence length="100" mass="10969">MDRPAPDHEMEENSEQADAGTQAQDVADDARARSTDLSEDSERGGRSNPAQIIPDDTEDLVEKMEAMNRSGRIDMDAYAGEPSMDDEADAYGQSDDEDED</sequence>
<feature type="compositionally biased region" description="Acidic residues" evidence="1">
    <location>
        <begin position="83"/>
        <end position="100"/>
    </location>
</feature>
<proteinExistence type="predicted"/>
<dbReference type="RefSeq" id="WP_304537011.1">
    <property type="nucleotide sequence ID" value="NZ_JAUQOM010000009.1"/>
</dbReference>
<protein>
    <submittedName>
        <fullName evidence="2">Uncharacterized protein</fullName>
    </submittedName>
</protein>
<comment type="caution">
    <text evidence="2">The sequence shown here is derived from an EMBL/GenBank/DDBJ whole genome shotgun (WGS) entry which is preliminary data.</text>
</comment>
<feature type="compositionally biased region" description="Basic and acidic residues" evidence="1">
    <location>
        <begin position="28"/>
        <end position="45"/>
    </location>
</feature>
<organism evidence="2 3">
    <name type="scientific">Sphingobium cyanobacteriorum</name>
    <dbReference type="NCBI Taxonomy" id="3063954"/>
    <lineage>
        <taxon>Bacteria</taxon>
        <taxon>Pseudomonadati</taxon>
        <taxon>Pseudomonadota</taxon>
        <taxon>Alphaproteobacteria</taxon>
        <taxon>Sphingomonadales</taxon>
        <taxon>Sphingomonadaceae</taxon>
        <taxon>Sphingobium</taxon>
    </lineage>
</organism>
<feature type="region of interest" description="Disordered" evidence="1">
    <location>
        <begin position="1"/>
        <end position="100"/>
    </location>
</feature>
<dbReference type="Proteomes" id="UP001176471">
    <property type="component" value="Unassembled WGS sequence"/>
</dbReference>
<reference evidence="2" key="1">
    <citation type="submission" date="2023-07" db="EMBL/GenBank/DDBJ databases">
        <title>Bacterial whole genome sequence for Sphingobium sp. HBC34.</title>
        <authorList>
            <person name="Le V."/>
            <person name="Ko S.-R."/>
            <person name="Ahn C.-Y."/>
            <person name="Oh H.-M."/>
        </authorList>
    </citation>
    <scope>NUCLEOTIDE SEQUENCE</scope>
    <source>
        <strain evidence="2">HBC34</strain>
    </source>
</reference>